<dbReference type="EMBL" id="CP163302">
    <property type="protein sequence ID" value="XDP44083.1"/>
    <property type="molecule type" value="Genomic_DNA"/>
</dbReference>
<dbReference type="Pfam" id="PF00766">
    <property type="entry name" value="ETF_alpha"/>
    <property type="match status" value="1"/>
</dbReference>
<dbReference type="InterPro" id="IPR029035">
    <property type="entry name" value="DHS-like_NAD/FAD-binding_dom"/>
</dbReference>
<comment type="function">
    <text evidence="7">The electron transfer flavoprotein serves as a specific electron acceptor for other dehydrogenases. It transfers the electrons to the main respiratory chain via ETF-ubiquinone oxidoreductase (ETF dehydrogenase).</text>
</comment>
<evidence type="ECO:0000256" key="4">
    <source>
        <dbReference type="ARBA" id="ARBA00022630"/>
    </source>
</evidence>
<feature type="domain" description="Electron transfer flavoprotein alpha/beta-subunit N-terminal" evidence="9">
    <location>
        <begin position="15"/>
        <end position="205"/>
    </location>
</feature>
<dbReference type="InterPro" id="IPR014730">
    <property type="entry name" value="ETF_a/b_N"/>
</dbReference>
<comment type="cofactor">
    <cofactor evidence="8">
        <name>FAD</name>
        <dbReference type="ChEBI" id="CHEBI:57692"/>
    </cofactor>
    <text evidence="8">Binds 1 FAD per dimer.</text>
</comment>
<feature type="binding site" evidence="8">
    <location>
        <begin position="264"/>
        <end position="268"/>
    </location>
    <ligand>
        <name>FAD</name>
        <dbReference type="ChEBI" id="CHEBI:57692"/>
    </ligand>
</feature>
<dbReference type="KEGG" id="spue:AB5L97_12405"/>
<dbReference type="AlphaFoldDB" id="A0AB39L025"/>
<name>A0AB39L025_9MICC</name>
<evidence type="ECO:0000256" key="1">
    <source>
        <dbReference type="ARBA" id="ARBA00005817"/>
    </source>
</evidence>
<dbReference type="PIRSF" id="PIRSF000089">
    <property type="entry name" value="Electra_flavoP_a"/>
    <property type="match status" value="1"/>
</dbReference>
<dbReference type="Gene3D" id="3.40.50.620">
    <property type="entry name" value="HUPs"/>
    <property type="match status" value="1"/>
</dbReference>
<dbReference type="SUPFAM" id="SSF52467">
    <property type="entry name" value="DHS-like NAD/FAD-binding domain"/>
    <property type="match status" value="1"/>
</dbReference>
<evidence type="ECO:0000259" key="9">
    <source>
        <dbReference type="SMART" id="SM00893"/>
    </source>
</evidence>
<gene>
    <name evidence="10" type="ORF">AB5L97_12405</name>
</gene>
<dbReference type="InterPro" id="IPR014731">
    <property type="entry name" value="ETF_asu_C"/>
</dbReference>
<dbReference type="PANTHER" id="PTHR43153">
    <property type="entry name" value="ELECTRON TRANSFER FLAVOPROTEIN ALPHA"/>
    <property type="match status" value="1"/>
</dbReference>
<dbReference type="Pfam" id="PF01012">
    <property type="entry name" value="ETF"/>
    <property type="match status" value="1"/>
</dbReference>
<accession>A0AB39L025</accession>
<feature type="binding site" evidence="8">
    <location>
        <position position="227"/>
    </location>
    <ligand>
        <name>FAD</name>
        <dbReference type="ChEBI" id="CHEBI:57692"/>
    </ligand>
</feature>
<dbReference type="InterPro" id="IPR014729">
    <property type="entry name" value="Rossmann-like_a/b/a_fold"/>
</dbReference>
<evidence type="ECO:0000256" key="3">
    <source>
        <dbReference type="ARBA" id="ARBA00022448"/>
    </source>
</evidence>
<dbReference type="InterPro" id="IPR001308">
    <property type="entry name" value="ETF_a/FixB"/>
</dbReference>
<dbReference type="FunFam" id="3.40.50.1220:FF:000001">
    <property type="entry name" value="Electron transfer flavoprotein, alpha subunit"/>
    <property type="match status" value="1"/>
</dbReference>
<feature type="binding site" evidence="8">
    <location>
        <position position="302"/>
    </location>
    <ligand>
        <name>FAD</name>
        <dbReference type="ChEBI" id="CHEBI:57692"/>
    </ligand>
</feature>
<comment type="subunit">
    <text evidence="2">Heterodimer of an alpha and a beta subunit.</text>
</comment>
<keyword evidence="3" id="KW-0813">Transport</keyword>
<dbReference type="PROSITE" id="PS00696">
    <property type="entry name" value="ETF_ALPHA"/>
    <property type="match status" value="1"/>
</dbReference>
<dbReference type="InterPro" id="IPR018206">
    <property type="entry name" value="ETF_asu_C_CS"/>
</dbReference>
<dbReference type="PANTHER" id="PTHR43153:SF1">
    <property type="entry name" value="ELECTRON TRANSFER FLAVOPROTEIN SUBUNIT ALPHA, MITOCHONDRIAL"/>
    <property type="match status" value="1"/>
</dbReference>
<feature type="binding site" evidence="8">
    <location>
        <begin position="250"/>
        <end position="251"/>
    </location>
    <ligand>
        <name>FAD</name>
        <dbReference type="ChEBI" id="CHEBI:57692"/>
    </ligand>
</feature>
<sequence length="337" mass="33246">MTAENAAGAANVLVVLSGGPGGAGESLTKAQLELLAAGRLLGTVSAASTAPVSEGARAQLAENGVAAVYTPEGADLSAYLVGPTAAWLADVVSAVGADGGGHAAFGVIVLDNSSEGKEAAGRLGVRLGAGVVTDVVGLETDGTAHKSVLAGSYQVRARATSPVAILTLKPNSVEAAPADAPGLATITPVAVPEASLARAARVVARTDKPASGRPELTEANIVVSGGRGTDGDFGPVEELADVLGAAVGASRAAADAGWVSHDLQVGQTGKTVSPQLYVAAGISGAIQHRAGMQTSKVIVAVNSDPDSPIFEIADFGVVGDVFKVLPQAAAEITRRRG</sequence>
<evidence type="ECO:0000313" key="10">
    <source>
        <dbReference type="EMBL" id="XDP44083.1"/>
    </source>
</evidence>
<evidence type="ECO:0000256" key="5">
    <source>
        <dbReference type="ARBA" id="ARBA00022827"/>
    </source>
</evidence>
<dbReference type="GO" id="GO:0009055">
    <property type="term" value="F:electron transfer activity"/>
    <property type="evidence" value="ECO:0007669"/>
    <property type="project" value="InterPro"/>
</dbReference>
<evidence type="ECO:0000256" key="2">
    <source>
        <dbReference type="ARBA" id="ARBA00011355"/>
    </source>
</evidence>
<evidence type="ECO:0000256" key="8">
    <source>
        <dbReference type="PIRSR" id="PIRSR000089-1"/>
    </source>
</evidence>
<evidence type="ECO:0000256" key="6">
    <source>
        <dbReference type="ARBA" id="ARBA00022982"/>
    </source>
</evidence>
<organism evidence="10">
    <name type="scientific">Sinomonas puerhi</name>
    <dbReference type="NCBI Taxonomy" id="3238584"/>
    <lineage>
        <taxon>Bacteria</taxon>
        <taxon>Bacillati</taxon>
        <taxon>Actinomycetota</taxon>
        <taxon>Actinomycetes</taxon>
        <taxon>Micrococcales</taxon>
        <taxon>Micrococcaceae</taxon>
        <taxon>Sinomonas</taxon>
    </lineage>
</organism>
<keyword evidence="4" id="KW-0285">Flavoprotein</keyword>
<keyword evidence="6" id="KW-0249">Electron transport</keyword>
<proteinExistence type="inferred from homology"/>
<protein>
    <submittedName>
        <fullName evidence="10">Electron transfer flavoprotein subunit alpha/FixB family protein</fullName>
    </submittedName>
</protein>
<dbReference type="SUPFAM" id="SSF52402">
    <property type="entry name" value="Adenine nucleotide alpha hydrolases-like"/>
    <property type="match status" value="1"/>
</dbReference>
<comment type="similarity">
    <text evidence="1">Belongs to the ETF alpha-subunit/FixB family.</text>
</comment>
<dbReference type="Gene3D" id="3.40.50.1220">
    <property type="entry name" value="TPP-binding domain"/>
    <property type="match status" value="1"/>
</dbReference>
<evidence type="ECO:0000256" key="7">
    <source>
        <dbReference type="ARBA" id="ARBA00025649"/>
    </source>
</evidence>
<dbReference type="SMART" id="SM00893">
    <property type="entry name" value="ETF"/>
    <property type="match status" value="1"/>
</dbReference>
<dbReference type="GO" id="GO:0033539">
    <property type="term" value="P:fatty acid beta-oxidation using acyl-CoA dehydrogenase"/>
    <property type="evidence" value="ECO:0007669"/>
    <property type="project" value="TreeGrafter"/>
</dbReference>
<dbReference type="RefSeq" id="WP_369044900.1">
    <property type="nucleotide sequence ID" value="NZ_CP163302.1"/>
</dbReference>
<reference evidence="10" key="1">
    <citation type="submission" date="2024-07" db="EMBL/GenBank/DDBJ databases">
        <authorList>
            <person name="fu j."/>
        </authorList>
    </citation>
    <scope>NUCLEOTIDE SEQUENCE</scope>
    <source>
        <strain evidence="10">P10A9</strain>
    </source>
</reference>
<dbReference type="GO" id="GO:0050660">
    <property type="term" value="F:flavin adenine dinucleotide binding"/>
    <property type="evidence" value="ECO:0007669"/>
    <property type="project" value="InterPro"/>
</dbReference>
<keyword evidence="5 8" id="KW-0274">FAD</keyword>
<feature type="binding site" evidence="8">
    <location>
        <begin position="281"/>
        <end position="288"/>
    </location>
    <ligand>
        <name>FAD</name>
        <dbReference type="ChEBI" id="CHEBI:57692"/>
    </ligand>
</feature>